<feature type="repeat" description="ANK" evidence="3">
    <location>
        <begin position="486"/>
        <end position="519"/>
    </location>
</feature>
<reference evidence="4" key="1">
    <citation type="submission" date="2020-11" db="EMBL/GenBank/DDBJ databases">
        <title>Sequencing the genomes of 1000 actinobacteria strains.</title>
        <authorList>
            <person name="Klenk H.-P."/>
        </authorList>
    </citation>
    <scope>NUCLEOTIDE SEQUENCE</scope>
    <source>
        <strain evidence="4">DSM 43175</strain>
    </source>
</reference>
<dbReference type="InterPro" id="IPR036770">
    <property type="entry name" value="Ankyrin_rpt-contain_sf"/>
</dbReference>
<evidence type="ECO:0000256" key="2">
    <source>
        <dbReference type="ARBA" id="ARBA00023043"/>
    </source>
</evidence>
<keyword evidence="5" id="KW-1185">Reference proteome</keyword>
<keyword evidence="2 3" id="KW-0040">ANK repeat</keyword>
<dbReference type="Gene3D" id="1.25.40.20">
    <property type="entry name" value="Ankyrin repeat-containing domain"/>
    <property type="match status" value="1"/>
</dbReference>
<dbReference type="PROSITE" id="PS50088">
    <property type="entry name" value="ANK_REPEAT"/>
    <property type="match status" value="2"/>
</dbReference>
<feature type="repeat" description="ANK" evidence="3">
    <location>
        <begin position="453"/>
        <end position="485"/>
    </location>
</feature>
<name>A0A931DQ64_9ACTN</name>
<dbReference type="PANTHER" id="PTHR24189">
    <property type="entry name" value="MYOTROPHIN"/>
    <property type="match status" value="1"/>
</dbReference>
<dbReference type="EMBL" id="JADOUA010000001">
    <property type="protein sequence ID" value="MBG6092739.1"/>
    <property type="molecule type" value="Genomic_DNA"/>
</dbReference>
<evidence type="ECO:0000256" key="3">
    <source>
        <dbReference type="PROSITE-ProRule" id="PRU00023"/>
    </source>
</evidence>
<keyword evidence="1" id="KW-0677">Repeat</keyword>
<dbReference type="RefSeq" id="WP_197014879.1">
    <property type="nucleotide sequence ID" value="NZ_BAABES010000009.1"/>
</dbReference>
<comment type="caution">
    <text evidence="4">The sequence shown here is derived from an EMBL/GenBank/DDBJ whole genome shotgun (WGS) entry which is preliminary data.</text>
</comment>
<accession>A0A931DQ64</accession>
<organism evidence="4 5">
    <name type="scientific">Actinomadura viridis</name>
    <dbReference type="NCBI Taxonomy" id="58110"/>
    <lineage>
        <taxon>Bacteria</taxon>
        <taxon>Bacillati</taxon>
        <taxon>Actinomycetota</taxon>
        <taxon>Actinomycetes</taxon>
        <taxon>Streptosporangiales</taxon>
        <taxon>Thermomonosporaceae</taxon>
        <taxon>Actinomadura</taxon>
    </lineage>
</organism>
<proteinExistence type="predicted"/>
<dbReference type="InterPro" id="IPR050745">
    <property type="entry name" value="Multifunctional_regulatory"/>
</dbReference>
<evidence type="ECO:0008006" key="6">
    <source>
        <dbReference type="Google" id="ProtNLM"/>
    </source>
</evidence>
<protein>
    <recommendedName>
        <fullName evidence="6">Ankyrin repeat domain-containing protein</fullName>
    </recommendedName>
</protein>
<evidence type="ECO:0000256" key="1">
    <source>
        <dbReference type="ARBA" id="ARBA00022737"/>
    </source>
</evidence>
<evidence type="ECO:0000313" key="5">
    <source>
        <dbReference type="Proteomes" id="UP000614047"/>
    </source>
</evidence>
<dbReference type="SUPFAM" id="SSF48403">
    <property type="entry name" value="Ankyrin repeat"/>
    <property type="match status" value="1"/>
</dbReference>
<dbReference type="Proteomes" id="UP000614047">
    <property type="component" value="Unassembled WGS sequence"/>
</dbReference>
<dbReference type="PROSITE" id="PS50297">
    <property type="entry name" value="ANK_REP_REGION"/>
    <property type="match status" value="1"/>
</dbReference>
<dbReference type="Pfam" id="PF12796">
    <property type="entry name" value="Ank_2"/>
    <property type="match status" value="1"/>
</dbReference>
<gene>
    <name evidence="4" type="ORF">IW256_006852</name>
</gene>
<dbReference type="PANTHER" id="PTHR24189:SF50">
    <property type="entry name" value="ANKYRIN REPEAT AND SOCS BOX PROTEIN 2"/>
    <property type="match status" value="1"/>
</dbReference>
<evidence type="ECO:0000313" key="4">
    <source>
        <dbReference type="EMBL" id="MBG6092739.1"/>
    </source>
</evidence>
<dbReference type="InterPro" id="IPR002110">
    <property type="entry name" value="Ankyrin_rpt"/>
</dbReference>
<sequence>MGEVAVSQPRPGTAACGPFNRKYAAWRERARRYGVPRWRIERATERRLAGDWRGACDAAGVGVAFDLAVVAARYGAAVAEALEDDLRHLAPDLLRWHVEQDAHLYVLAAYGDAHLHLLSSAGARLGFGRPEARHAFVAPRHVWDVRRAGELLDRHGGLGRAPFFRADGTPVRGAGRGAGDDPIGLAERATLLHERGEVEAAFAAVGLDLRLHERFRDQERSALALTPLALHRIEPELRRLARAGAGRRFLIRHHLRPTLSSPVRMDMGVVILAVELPEDGGGPRVTYVRSAADVGTRPGKTPDLPALFWQRSPDLDLVRAGRLTPEELHPLVRKALFPARPAADGPVGPPDPEGPPVARVRCRGEWHEVAFRNGRLHTWHDEHEWRRERALRALGGAVRGCFAVREEWAGPGTLPRALREQRRELFARVGRGDTQGVLRLLDLGYDPHTRDGEQRSLLHFLHRLDHEELLPRLLEAGVDIEARDGHGRTPLLAAVDDGARASAVRALLDAGARVDARGTGPLHPYTVLDAIDLRKRTDLDFLRERLKAEGLS</sequence>
<dbReference type="AlphaFoldDB" id="A0A931DQ64"/>